<proteinExistence type="predicted"/>
<dbReference type="GeneID" id="37045282"/>
<organism evidence="2 3">
    <name type="scientific">Acaromyces ingoldii</name>
    <dbReference type="NCBI Taxonomy" id="215250"/>
    <lineage>
        <taxon>Eukaryota</taxon>
        <taxon>Fungi</taxon>
        <taxon>Dikarya</taxon>
        <taxon>Basidiomycota</taxon>
        <taxon>Ustilaginomycotina</taxon>
        <taxon>Exobasidiomycetes</taxon>
        <taxon>Exobasidiales</taxon>
        <taxon>Cryptobasidiaceae</taxon>
        <taxon>Acaromyces</taxon>
    </lineage>
</organism>
<feature type="region of interest" description="Disordered" evidence="1">
    <location>
        <begin position="83"/>
        <end position="188"/>
    </location>
</feature>
<feature type="region of interest" description="Disordered" evidence="1">
    <location>
        <begin position="1"/>
        <end position="56"/>
    </location>
</feature>
<dbReference type="EMBL" id="KZ819634">
    <property type="protein sequence ID" value="PWN93490.1"/>
    <property type="molecule type" value="Genomic_DNA"/>
</dbReference>
<dbReference type="InParanoid" id="A0A316YV93"/>
<evidence type="ECO:0000256" key="1">
    <source>
        <dbReference type="SAM" id="MobiDB-lite"/>
    </source>
</evidence>
<dbReference type="OrthoDB" id="2442602at2759"/>
<dbReference type="Proteomes" id="UP000245768">
    <property type="component" value="Unassembled WGS sequence"/>
</dbReference>
<feature type="compositionally biased region" description="Low complexity" evidence="1">
    <location>
        <begin position="1"/>
        <end position="12"/>
    </location>
</feature>
<protein>
    <submittedName>
        <fullName evidence="2">Uncharacterized protein</fullName>
    </submittedName>
</protein>
<evidence type="ECO:0000313" key="2">
    <source>
        <dbReference type="EMBL" id="PWN93490.1"/>
    </source>
</evidence>
<name>A0A316YV93_9BASI</name>
<dbReference type="STRING" id="215250.A0A316YV93"/>
<feature type="compositionally biased region" description="Basic and acidic residues" evidence="1">
    <location>
        <begin position="27"/>
        <end position="40"/>
    </location>
</feature>
<reference evidence="2 3" key="1">
    <citation type="journal article" date="2018" name="Mol. Biol. Evol.">
        <title>Broad Genomic Sampling Reveals a Smut Pathogenic Ancestry of the Fungal Clade Ustilaginomycotina.</title>
        <authorList>
            <person name="Kijpornyongpan T."/>
            <person name="Mondo S.J."/>
            <person name="Barry K."/>
            <person name="Sandor L."/>
            <person name="Lee J."/>
            <person name="Lipzen A."/>
            <person name="Pangilinan J."/>
            <person name="LaButti K."/>
            <person name="Hainaut M."/>
            <person name="Henrissat B."/>
            <person name="Grigoriev I.V."/>
            <person name="Spatafora J.W."/>
            <person name="Aime M.C."/>
        </authorList>
    </citation>
    <scope>NUCLEOTIDE SEQUENCE [LARGE SCALE GENOMIC DNA]</scope>
    <source>
        <strain evidence="2 3">MCA 4198</strain>
    </source>
</reference>
<keyword evidence="3" id="KW-1185">Reference proteome</keyword>
<evidence type="ECO:0000313" key="3">
    <source>
        <dbReference type="Proteomes" id="UP000245768"/>
    </source>
</evidence>
<sequence length="188" mass="20848">MATTTAAATAAASKEATKQRGPNPTTDYKRHFNKTKEKFDTVTAEQTSRRSELSRASLKQLKLQEELDFLIDAIAGEQLQRQQLQEQISGNISPSASYHAHQHHHQESRGQAVYDLTQEDEEQMLRRKGRPMSFAEEAKPEVAGPGSSPAKRPRPPSLDPPDEGGEPLHPSTSTSEVSMGHVKRPRND</sequence>
<gene>
    <name evidence="2" type="ORF">FA10DRAFT_277292</name>
</gene>
<dbReference type="AlphaFoldDB" id="A0A316YV93"/>
<accession>A0A316YV93</accession>
<dbReference type="RefSeq" id="XP_025380688.1">
    <property type="nucleotide sequence ID" value="XM_025523366.1"/>
</dbReference>